<sequence>MAAKFVVFLFAVAVAQASVVSVDNEATSFEYGVADPLTGDYKSQSESRVGGTVRGQYSLIEPDGTKRVVDYTADDVNGFNAVVRKDPVNSAVVAPAVAPVVAPVVARSYVAPVVPKVVAPVTYARTYAPGVVSNVVAGSVAPVYASAVPYVARSYPSVYGNVVAPNVYSQSYYNPYNAVPVNYY</sequence>
<evidence type="ECO:0000313" key="6">
    <source>
        <dbReference type="Proteomes" id="UP001497472"/>
    </source>
</evidence>
<feature type="signal peptide" evidence="4">
    <location>
        <begin position="1"/>
        <end position="17"/>
    </location>
</feature>
<dbReference type="AlphaFoldDB" id="A0AAV1J5B9"/>
<keyword evidence="1 3" id="KW-0193">Cuticle</keyword>
<dbReference type="PANTHER" id="PTHR12236:SF75">
    <property type="entry name" value="CUTICULAR PROTEIN 62BB, ISOFORM A"/>
    <property type="match status" value="1"/>
</dbReference>
<evidence type="ECO:0000256" key="4">
    <source>
        <dbReference type="SAM" id="SignalP"/>
    </source>
</evidence>
<dbReference type="PRINTS" id="PR00947">
    <property type="entry name" value="CUTICLE"/>
</dbReference>
<name>A0AAV1J5B9_9NEOP</name>
<keyword evidence="2 4" id="KW-0732">Signal</keyword>
<dbReference type="GO" id="GO:0042302">
    <property type="term" value="F:structural constituent of cuticle"/>
    <property type="evidence" value="ECO:0007669"/>
    <property type="project" value="UniProtKB-UniRule"/>
</dbReference>
<dbReference type="InterPro" id="IPR000618">
    <property type="entry name" value="Insect_cuticle"/>
</dbReference>
<dbReference type="InterPro" id="IPR031311">
    <property type="entry name" value="CHIT_BIND_RR_consensus"/>
</dbReference>
<evidence type="ECO:0000313" key="5">
    <source>
        <dbReference type="EMBL" id="CAK1544255.1"/>
    </source>
</evidence>
<accession>A0AAV1J5B9</accession>
<dbReference type="PROSITE" id="PS51155">
    <property type="entry name" value="CHIT_BIND_RR_2"/>
    <property type="match status" value="1"/>
</dbReference>
<dbReference type="GO" id="GO:0005615">
    <property type="term" value="C:extracellular space"/>
    <property type="evidence" value="ECO:0007669"/>
    <property type="project" value="TreeGrafter"/>
</dbReference>
<feature type="chain" id="PRO_5043920280" evidence="4">
    <location>
        <begin position="18"/>
        <end position="184"/>
    </location>
</feature>
<organism evidence="5 6">
    <name type="scientific">Leptosia nina</name>
    <dbReference type="NCBI Taxonomy" id="320188"/>
    <lineage>
        <taxon>Eukaryota</taxon>
        <taxon>Metazoa</taxon>
        <taxon>Ecdysozoa</taxon>
        <taxon>Arthropoda</taxon>
        <taxon>Hexapoda</taxon>
        <taxon>Insecta</taxon>
        <taxon>Pterygota</taxon>
        <taxon>Neoptera</taxon>
        <taxon>Endopterygota</taxon>
        <taxon>Lepidoptera</taxon>
        <taxon>Glossata</taxon>
        <taxon>Ditrysia</taxon>
        <taxon>Papilionoidea</taxon>
        <taxon>Pieridae</taxon>
        <taxon>Pierinae</taxon>
        <taxon>Leptosia</taxon>
    </lineage>
</organism>
<dbReference type="Proteomes" id="UP001497472">
    <property type="component" value="Unassembled WGS sequence"/>
</dbReference>
<dbReference type="EMBL" id="CAVLEF010000005">
    <property type="protein sequence ID" value="CAK1544255.1"/>
    <property type="molecule type" value="Genomic_DNA"/>
</dbReference>
<reference evidence="5 6" key="1">
    <citation type="submission" date="2023-11" db="EMBL/GenBank/DDBJ databases">
        <authorList>
            <person name="Okamura Y."/>
        </authorList>
    </citation>
    <scope>NUCLEOTIDE SEQUENCE [LARGE SCALE GENOMIC DNA]</scope>
</reference>
<proteinExistence type="predicted"/>
<dbReference type="GO" id="GO:0031012">
    <property type="term" value="C:extracellular matrix"/>
    <property type="evidence" value="ECO:0007669"/>
    <property type="project" value="TreeGrafter"/>
</dbReference>
<dbReference type="InterPro" id="IPR051217">
    <property type="entry name" value="Insect_Cuticle_Struc_Prot"/>
</dbReference>
<evidence type="ECO:0000256" key="1">
    <source>
        <dbReference type="ARBA" id="ARBA00022460"/>
    </source>
</evidence>
<gene>
    <name evidence="5" type="ORF">LNINA_LOCUS4017</name>
</gene>
<dbReference type="PANTHER" id="PTHR12236">
    <property type="entry name" value="STRUCTURAL CONTITUENT OF CUTICLE"/>
    <property type="match status" value="1"/>
</dbReference>
<protein>
    <submittedName>
        <fullName evidence="5">Uncharacterized protein</fullName>
    </submittedName>
</protein>
<comment type="caution">
    <text evidence="5">The sequence shown here is derived from an EMBL/GenBank/DDBJ whole genome shotgun (WGS) entry which is preliminary data.</text>
</comment>
<evidence type="ECO:0000256" key="3">
    <source>
        <dbReference type="PROSITE-ProRule" id="PRU00497"/>
    </source>
</evidence>
<evidence type="ECO:0000256" key="2">
    <source>
        <dbReference type="ARBA" id="ARBA00022729"/>
    </source>
</evidence>
<dbReference type="PROSITE" id="PS00233">
    <property type="entry name" value="CHIT_BIND_RR_1"/>
    <property type="match status" value="1"/>
</dbReference>
<keyword evidence="6" id="KW-1185">Reference proteome</keyword>
<dbReference type="Pfam" id="PF00379">
    <property type="entry name" value="Chitin_bind_4"/>
    <property type="match status" value="1"/>
</dbReference>